<evidence type="ECO:0000313" key="14">
    <source>
        <dbReference type="EMBL" id="CAD7227921.1"/>
    </source>
</evidence>
<comment type="function">
    <text evidence="11">Cytochromes P450 are a group of heme-thiolate monooxygenases. They oxidize a variety of structurally unrelated compounds, including steroids, fatty acids, and xenobiotics.</text>
</comment>
<keyword evidence="6 12" id="KW-0479">Metal-binding</keyword>
<dbReference type="FunFam" id="1.10.630.10:FF:000182">
    <property type="entry name" value="Cytochrome P450 3A4"/>
    <property type="match status" value="1"/>
</dbReference>
<comment type="similarity">
    <text evidence="4 13">Belongs to the cytochrome P450 family.</text>
</comment>
<evidence type="ECO:0000256" key="12">
    <source>
        <dbReference type="PIRSR" id="PIRSR602401-1"/>
    </source>
</evidence>
<evidence type="ECO:0000256" key="9">
    <source>
        <dbReference type="ARBA" id="ARBA00023004"/>
    </source>
</evidence>
<proteinExistence type="inferred from homology"/>
<gene>
    <name evidence="14" type="ORF">CTOB1V02_LOCUS5815</name>
</gene>
<dbReference type="PANTHER" id="PTHR24302">
    <property type="entry name" value="CYTOCHROME P450 FAMILY 3"/>
    <property type="match status" value="1"/>
</dbReference>
<comment type="subcellular location">
    <subcellularLocation>
        <location evidence="3">Endoplasmic reticulum membrane</location>
        <topology evidence="3">Peripheral membrane protein</topology>
    </subcellularLocation>
    <subcellularLocation>
        <location evidence="2">Microsome membrane</location>
        <topology evidence="2">Peripheral membrane protein</topology>
    </subcellularLocation>
</comment>
<dbReference type="GO" id="GO:0005506">
    <property type="term" value="F:iron ion binding"/>
    <property type="evidence" value="ECO:0007669"/>
    <property type="project" value="InterPro"/>
</dbReference>
<dbReference type="InterPro" id="IPR002401">
    <property type="entry name" value="Cyt_P450_E_grp-I"/>
</dbReference>
<dbReference type="PRINTS" id="PR00385">
    <property type="entry name" value="P450"/>
</dbReference>
<keyword evidence="7" id="KW-0492">Microsome</keyword>
<evidence type="ECO:0000256" key="11">
    <source>
        <dbReference type="ARBA" id="ARBA00043906"/>
    </source>
</evidence>
<keyword evidence="5 12" id="KW-0349">Heme</keyword>
<dbReference type="InterPro" id="IPR036396">
    <property type="entry name" value="Cyt_P450_sf"/>
</dbReference>
<name>A0A7R8WAC0_9CRUS</name>
<keyword evidence="9 12" id="KW-0408">Iron</keyword>
<dbReference type="GO" id="GO:0016705">
    <property type="term" value="F:oxidoreductase activity, acting on paired donors, with incorporation or reduction of molecular oxygen"/>
    <property type="evidence" value="ECO:0007669"/>
    <property type="project" value="InterPro"/>
</dbReference>
<evidence type="ECO:0000256" key="3">
    <source>
        <dbReference type="ARBA" id="ARBA00004406"/>
    </source>
</evidence>
<evidence type="ECO:0000256" key="4">
    <source>
        <dbReference type="ARBA" id="ARBA00010617"/>
    </source>
</evidence>
<dbReference type="InterPro" id="IPR001128">
    <property type="entry name" value="Cyt_P450"/>
</dbReference>
<evidence type="ECO:0000256" key="2">
    <source>
        <dbReference type="ARBA" id="ARBA00004174"/>
    </source>
</evidence>
<evidence type="ECO:0000256" key="1">
    <source>
        <dbReference type="ARBA" id="ARBA00001971"/>
    </source>
</evidence>
<dbReference type="PRINTS" id="PR00463">
    <property type="entry name" value="EP450I"/>
</dbReference>
<organism evidence="14">
    <name type="scientific">Cyprideis torosa</name>
    <dbReference type="NCBI Taxonomy" id="163714"/>
    <lineage>
        <taxon>Eukaryota</taxon>
        <taxon>Metazoa</taxon>
        <taxon>Ecdysozoa</taxon>
        <taxon>Arthropoda</taxon>
        <taxon>Crustacea</taxon>
        <taxon>Oligostraca</taxon>
        <taxon>Ostracoda</taxon>
        <taxon>Podocopa</taxon>
        <taxon>Podocopida</taxon>
        <taxon>Cytherocopina</taxon>
        <taxon>Cytheroidea</taxon>
        <taxon>Cytherideidae</taxon>
        <taxon>Cyprideis</taxon>
    </lineage>
</organism>
<keyword evidence="8 13" id="KW-0560">Oxidoreductase</keyword>
<dbReference type="InterPro" id="IPR017972">
    <property type="entry name" value="Cyt_P450_CS"/>
</dbReference>
<dbReference type="GO" id="GO:0008395">
    <property type="term" value="F:steroid hydroxylase activity"/>
    <property type="evidence" value="ECO:0007669"/>
    <property type="project" value="TreeGrafter"/>
</dbReference>
<keyword evidence="7" id="KW-0256">Endoplasmic reticulum</keyword>
<dbReference type="EMBL" id="OB661310">
    <property type="protein sequence ID" value="CAD7227921.1"/>
    <property type="molecule type" value="Genomic_DNA"/>
</dbReference>
<comment type="cofactor">
    <cofactor evidence="1 12">
        <name>heme</name>
        <dbReference type="ChEBI" id="CHEBI:30413"/>
    </cofactor>
</comment>
<evidence type="ECO:0000256" key="8">
    <source>
        <dbReference type="ARBA" id="ARBA00023002"/>
    </source>
</evidence>
<accession>A0A7R8WAC0</accession>
<protein>
    <submittedName>
        <fullName evidence="14">Uncharacterized protein</fullName>
    </submittedName>
</protein>
<dbReference type="PANTHER" id="PTHR24302:SF15">
    <property type="entry name" value="FATTY-ACID PEROXYGENASE"/>
    <property type="match status" value="1"/>
</dbReference>
<dbReference type="AlphaFoldDB" id="A0A7R8WAC0"/>
<dbReference type="Pfam" id="PF00067">
    <property type="entry name" value="p450"/>
    <property type="match status" value="1"/>
</dbReference>
<dbReference type="SUPFAM" id="SSF48264">
    <property type="entry name" value="Cytochrome P450"/>
    <property type="match status" value="1"/>
</dbReference>
<evidence type="ECO:0000256" key="13">
    <source>
        <dbReference type="RuleBase" id="RU000461"/>
    </source>
</evidence>
<dbReference type="GO" id="GO:0020037">
    <property type="term" value="F:heme binding"/>
    <property type="evidence" value="ECO:0007669"/>
    <property type="project" value="InterPro"/>
</dbReference>
<dbReference type="InterPro" id="IPR050705">
    <property type="entry name" value="Cytochrome_P450_3A"/>
</dbReference>
<keyword evidence="10 13" id="KW-0503">Monooxygenase</keyword>
<evidence type="ECO:0000256" key="10">
    <source>
        <dbReference type="ARBA" id="ARBA00023033"/>
    </source>
</evidence>
<sequence length="572" mass="65966">MIPPANCTLSSDLVFHPNWWKQVVLDVRLRSNNITFSTVADPVPDEVDSGGNTWLSWVLLLSLLMWTVKKNLFDPLHHWDRLGVRTGPRLLPYFGHLWGIWKEQIFELDHYAIHKESRILGYYEGHRPVLLVGEPEVIKELMVTRFEDFTDRRSPLQPVPKYIRKMLFWQKGDEWRLSRQVISPFFTMSKTRQMMSVMNQCVDQMIAETLGKTGSEGIELDMKAMSVCLSMDTITRCVYGIRIPGLLDPQHPVIQHSGLFNKQVESPFIVLVAKYPFLASILYRILPDFMGFQNINFYVELGRQILNEKAAGSESLRSEFLELLLKVRTLEEETGSVVRNNNHLLNHHKVPNQKNQVRMMTEEMILAQAFFLVIAGFETTSTVLAGAAFCLASNPDCQDKLYQELKERFPDRNVEMTQEDLAKCSYLDKVVKESLRLFPAIYRLERIAVRDTELDGIPIRKGDLAVVPTWAIHHSADHYENPDLFDPDRWNEDRMGEPAPFTYMPFGAGPRICLGKRFAQENLKTTIAKWVLNFSFQKGPRTPDTFQCGPNPISMTPKDIFVKLVPRHPLQK</sequence>
<dbReference type="GO" id="GO:0005789">
    <property type="term" value="C:endoplasmic reticulum membrane"/>
    <property type="evidence" value="ECO:0007669"/>
    <property type="project" value="UniProtKB-SubCell"/>
</dbReference>
<evidence type="ECO:0000256" key="7">
    <source>
        <dbReference type="ARBA" id="ARBA00022848"/>
    </source>
</evidence>
<evidence type="ECO:0000256" key="6">
    <source>
        <dbReference type="ARBA" id="ARBA00022723"/>
    </source>
</evidence>
<feature type="binding site" description="axial binding residue" evidence="12">
    <location>
        <position position="513"/>
    </location>
    <ligand>
        <name>heme</name>
        <dbReference type="ChEBI" id="CHEBI:30413"/>
    </ligand>
    <ligandPart>
        <name>Fe</name>
        <dbReference type="ChEBI" id="CHEBI:18248"/>
    </ligandPart>
</feature>
<dbReference type="Gene3D" id="1.10.630.10">
    <property type="entry name" value="Cytochrome P450"/>
    <property type="match status" value="1"/>
</dbReference>
<reference evidence="14" key="1">
    <citation type="submission" date="2020-11" db="EMBL/GenBank/DDBJ databases">
        <authorList>
            <person name="Tran Van P."/>
        </authorList>
    </citation>
    <scope>NUCLEOTIDE SEQUENCE</scope>
</reference>
<evidence type="ECO:0000256" key="5">
    <source>
        <dbReference type="ARBA" id="ARBA00022617"/>
    </source>
</evidence>
<dbReference type="OrthoDB" id="1470350at2759"/>
<dbReference type="PROSITE" id="PS00086">
    <property type="entry name" value="CYTOCHROME_P450"/>
    <property type="match status" value="1"/>
</dbReference>